<evidence type="ECO:0000256" key="5">
    <source>
        <dbReference type="ARBA" id="ARBA00022840"/>
    </source>
</evidence>
<feature type="domain" description="ATPsynthase alpha/beta subunit barrel-sandwich" evidence="10">
    <location>
        <begin position="142"/>
        <end position="231"/>
    </location>
</feature>
<feature type="compositionally biased region" description="Low complexity" evidence="8">
    <location>
        <begin position="107"/>
        <end position="126"/>
    </location>
</feature>
<proteinExistence type="inferred from homology"/>
<accession>L8GEV6</accession>
<reference evidence="12 13" key="1">
    <citation type="journal article" date="2013" name="Genome Biol.">
        <title>Genome of Acanthamoeba castellanii highlights extensive lateral gene transfer and early evolution of tyrosine kinase signaling.</title>
        <authorList>
            <person name="Clarke M."/>
            <person name="Lohan A.J."/>
            <person name="Liu B."/>
            <person name="Lagkouvardos I."/>
            <person name="Roy S."/>
            <person name="Zafar N."/>
            <person name="Bertelli C."/>
            <person name="Schilde C."/>
            <person name="Kianianmomeni A."/>
            <person name="Burglin T.R."/>
            <person name="Frech C."/>
            <person name="Turcotte B."/>
            <person name="Kopec K.O."/>
            <person name="Synnott J.M."/>
            <person name="Choo C."/>
            <person name="Paponov I."/>
            <person name="Finkler A."/>
            <person name="Soon Heng Tan C."/>
            <person name="Hutchins A.P."/>
            <person name="Weinmeier T."/>
            <person name="Rattei T."/>
            <person name="Chu J.S."/>
            <person name="Gimenez G."/>
            <person name="Irimia M."/>
            <person name="Rigden D.J."/>
            <person name="Fitzpatrick D.A."/>
            <person name="Lorenzo-Morales J."/>
            <person name="Bateman A."/>
            <person name="Chiu C.H."/>
            <person name="Tang P."/>
            <person name="Hegemann P."/>
            <person name="Fromm H."/>
            <person name="Raoult D."/>
            <person name="Greub G."/>
            <person name="Miranda-Saavedra D."/>
            <person name="Chen N."/>
            <person name="Nash P."/>
            <person name="Ginger M.L."/>
            <person name="Horn M."/>
            <person name="Schaap P."/>
            <person name="Caler L."/>
            <person name="Loftus B."/>
        </authorList>
    </citation>
    <scope>NUCLEOTIDE SEQUENCE [LARGE SCALE GENOMIC DNA]</scope>
    <source>
        <strain evidence="12 13">Neff</strain>
    </source>
</reference>
<dbReference type="Gene3D" id="2.40.50.100">
    <property type="match status" value="1"/>
</dbReference>
<dbReference type="SUPFAM" id="SSF50615">
    <property type="entry name" value="N-terminal domain of alpha and beta subunits of F1 ATP synthase"/>
    <property type="match status" value="1"/>
</dbReference>
<feature type="domain" description="ATP synthase A/B type C-terminal" evidence="11">
    <location>
        <begin position="499"/>
        <end position="587"/>
    </location>
</feature>
<dbReference type="SUPFAM" id="SSF47917">
    <property type="entry name" value="C-terminal domain of alpha and beta subunits of F1 ATP synthase"/>
    <property type="match status" value="1"/>
</dbReference>
<keyword evidence="6" id="KW-1278">Translocase</keyword>
<dbReference type="Gene3D" id="3.40.50.300">
    <property type="entry name" value="P-loop containing nucleotide triphosphate hydrolases"/>
    <property type="match status" value="1"/>
</dbReference>
<dbReference type="GO" id="GO:0046034">
    <property type="term" value="P:ATP metabolic process"/>
    <property type="evidence" value="ECO:0007669"/>
    <property type="project" value="InterPro"/>
</dbReference>
<dbReference type="InterPro" id="IPR024034">
    <property type="entry name" value="ATPase_F1/V1_b/a_C"/>
</dbReference>
<dbReference type="Pfam" id="PF16886">
    <property type="entry name" value="ATP-synt_ab_Xtn"/>
    <property type="match status" value="1"/>
</dbReference>
<comment type="similarity">
    <text evidence="1">Belongs to the ATPase alpha/beta chains family.</text>
</comment>
<keyword evidence="3" id="KW-0813">Transport</keyword>
<evidence type="ECO:0000256" key="4">
    <source>
        <dbReference type="ARBA" id="ARBA00022741"/>
    </source>
</evidence>
<feature type="domain" description="ATPase F1/V1/A1 complex alpha/beta subunit nucleotide-binding" evidence="9">
    <location>
        <begin position="249"/>
        <end position="435"/>
    </location>
</feature>
<dbReference type="PANTHER" id="PTHR43607:SF1">
    <property type="entry name" value="H(+)-TRANSPORTING TWO-SECTOR ATPASE"/>
    <property type="match status" value="1"/>
</dbReference>
<evidence type="ECO:0000256" key="1">
    <source>
        <dbReference type="ARBA" id="ARBA00008936"/>
    </source>
</evidence>
<evidence type="ECO:0000313" key="12">
    <source>
        <dbReference type="EMBL" id="ELR11585.1"/>
    </source>
</evidence>
<dbReference type="InterPro" id="IPR036121">
    <property type="entry name" value="ATPase_F1/V1/A1_a/bsu_N_sf"/>
</dbReference>
<dbReference type="RefSeq" id="XP_004333598.1">
    <property type="nucleotide sequence ID" value="XM_004333550.1"/>
</dbReference>
<keyword evidence="5" id="KW-0067">ATP-binding</keyword>
<dbReference type="Pfam" id="PF22919">
    <property type="entry name" value="ATP-synt_VA_C"/>
    <property type="match status" value="1"/>
</dbReference>
<evidence type="ECO:0000259" key="9">
    <source>
        <dbReference type="Pfam" id="PF00006"/>
    </source>
</evidence>
<feature type="region of interest" description="Disordered" evidence="8">
    <location>
        <begin position="104"/>
        <end position="126"/>
    </location>
</feature>
<evidence type="ECO:0000256" key="3">
    <source>
        <dbReference type="ARBA" id="ARBA00022448"/>
    </source>
</evidence>
<gene>
    <name evidence="12" type="ORF">ACA1_258460</name>
</gene>
<dbReference type="InterPro" id="IPR027417">
    <property type="entry name" value="P-loop_NTPase"/>
</dbReference>
<dbReference type="SUPFAM" id="SSF52540">
    <property type="entry name" value="P-loop containing nucleoside triphosphate hydrolases"/>
    <property type="match status" value="1"/>
</dbReference>
<evidence type="ECO:0000259" key="10">
    <source>
        <dbReference type="Pfam" id="PF16886"/>
    </source>
</evidence>
<evidence type="ECO:0000313" key="13">
    <source>
        <dbReference type="Proteomes" id="UP000011083"/>
    </source>
</evidence>
<keyword evidence="13" id="KW-1185">Reference proteome</keyword>
<dbReference type="EC" id="7.1.2.2" evidence="2"/>
<dbReference type="EMBL" id="KB008148">
    <property type="protein sequence ID" value="ELR11585.1"/>
    <property type="molecule type" value="Genomic_DNA"/>
</dbReference>
<dbReference type="InterPro" id="IPR023366">
    <property type="entry name" value="ATP_synth_asu-like_sf"/>
</dbReference>
<protein>
    <recommendedName>
        <fullName evidence="2">H(+)-transporting two-sector ATPase</fullName>
        <ecNumber evidence="2">7.1.2.2</ecNumber>
    </recommendedName>
</protein>
<dbReference type="Pfam" id="PF00006">
    <property type="entry name" value="ATP-synt_ab"/>
    <property type="match status" value="1"/>
</dbReference>
<dbReference type="InterPro" id="IPR000194">
    <property type="entry name" value="ATPase_F1/V1/A1_a/bsu_nucl-bd"/>
</dbReference>
<dbReference type="InterPro" id="IPR022878">
    <property type="entry name" value="V-ATPase_asu"/>
</dbReference>
<dbReference type="CDD" id="cd18111">
    <property type="entry name" value="ATP-synt_V_A-type_alpha_C"/>
    <property type="match status" value="1"/>
</dbReference>
<name>L8GEV6_ACACF</name>
<dbReference type="GO" id="GO:0046961">
    <property type="term" value="F:proton-transporting ATPase activity, rotational mechanism"/>
    <property type="evidence" value="ECO:0007669"/>
    <property type="project" value="InterPro"/>
</dbReference>
<evidence type="ECO:0000256" key="8">
    <source>
        <dbReference type="SAM" id="MobiDB-lite"/>
    </source>
</evidence>
<organism evidence="12 13">
    <name type="scientific">Acanthamoeba castellanii (strain ATCC 30010 / Neff)</name>
    <dbReference type="NCBI Taxonomy" id="1257118"/>
    <lineage>
        <taxon>Eukaryota</taxon>
        <taxon>Amoebozoa</taxon>
        <taxon>Discosea</taxon>
        <taxon>Longamoebia</taxon>
        <taxon>Centramoebida</taxon>
        <taxon>Acanthamoebidae</taxon>
        <taxon>Acanthamoeba</taxon>
    </lineage>
</organism>
<dbReference type="VEuPathDB" id="AmoebaDB:ACA1_258460"/>
<dbReference type="STRING" id="1257118.L8GEV6"/>
<keyword evidence="4" id="KW-0547">Nucleotide-binding</keyword>
<dbReference type="InterPro" id="IPR055190">
    <property type="entry name" value="ATP-synt_VA_C"/>
</dbReference>
<dbReference type="KEGG" id="acan:ACA1_258460"/>
<keyword evidence="7" id="KW-0406">Ion transport</keyword>
<dbReference type="Proteomes" id="UP000011083">
    <property type="component" value="Unassembled WGS sequence"/>
</dbReference>
<dbReference type="GO" id="GO:0005524">
    <property type="term" value="F:ATP binding"/>
    <property type="evidence" value="ECO:0007669"/>
    <property type="project" value="UniProtKB-KW"/>
</dbReference>
<evidence type="ECO:0000256" key="6">
    <source>
        <dbReference type="ARBA" id="ARBA00022967"/>
    </source>
</evidence>
<dbReference type="Gene3D" id="2.40.30.20">
    <property type="match status" value="1"/>
</dbReference>
<dbReference type="PANTHER" id="PTHR43607">
    <property type="entry name" value="V-TYPE PROTON ATPASE CATALYTIC SUBUNIT A"/>
    <property type="match status" value="1"/>
</dbReference>
<evidence type="ECO:0000259" key="11">
    <source>
        <dbReference type="Pfam" id="PF22919"/>
    </source>
</evidence>
<dbReference type="AlphaFoldDB" id="L8GEV6"/>
<evidence type="ECO:0000256" key="2">
    <source>
        <dbReference type="ARBA" id="ARBA00012473"/>
    </source>
</evidence>
<evidence type="ECO:0000256" key="7">
    <source>
        <dbReference type="ARBA" id="ARBA00023065"/>
    </source>
</evidence>
<dbReference type="Gene3D" id="1.10.1140.10">
    <property type="entry name" value="Bovine Mitochondrial F1-atpase, Atp Synthase Beta Chain, Chain D, domain 3"/>
    <property type="match status" value="1"/>
</dbReference>
<dbReference type="GeneID" id="14911966"/>
<sequence>MYALPTQTASPPHEVAGTVLSIRGSQVRAEGLVGVALDELVRVGRQGIWGEVVQLETDKTRHGGAAVAVIEAFEETAGIAVGDPVARTGRPLFVELGPGLLGSVARSTPSETTSSPSHNNNAPMMAGPPATGAFVPRGLNLPALNRDLRWWFEPTGDFRVGDAIAAGDLYATVQENALFTHRIALPPDAPGGRIAFMAQPDAYTVTDVVLEVVDINARRHQYTMMQTWPVRRRRPTEARRRPERPFLTGLRCLDALFPCAVGGTAALAGGVRWFTSNVTFSMARHARADVSVYVGCGQRGNDLGETLMELPEMTIFDSQSGRHEAVMKRTIVVANPANAPPAAREASVHTGLAIAEYLRDQGCDVALTVDSLCRWSHAIGSSTRQQQQPQLGHWDRDGVGRQQLEGQLGAMYERAGRFVCAGAPAREGTITLVAITADSGLSRPGGGAWADVDTITEAAKAVAQTVWAADRSTPFMSIDWRQSRSNLFFGALTGEDHDNYYRRHIADDFVELRRACLDLLRAEADLAPRVAQVGRDGLTEPEQVTLYAARLVREDFLHQNFFSSAEARCSLYKAAWMMRNMVLLRSLAQATLAANANKNKNKNKNENEMKMMKMKKYTTWRELREAVGDLLYRASTAKYEEFDDGHKFVELGAELREAFAGLGCPIFLPSV</sequence>
<dbReference type="OrthoDB" id="1676488at2759"/>
<dbReference type="InterPro" id="IPR031686">
    <property type="entry name" value="ATP-synth_a_Xtn"/>
</dbReference>